<evidence type="ECO:0000313" key="5">
    <source>
        <dbReference type="EMBL" id="RIH63192.1"/>
    </source>
</evidence>
<dbReference type="GO" id="GO:0006654">
    <property type="term" value="P:phosphatidic acid biosynthetic process"/>
    <property type="evidence" value="ECO:0007669"/>
    <property type="project" value="TreeGrafter"/>
</dbReference>
<name>A0A399CXI9_9BACT</name>
<evidence type="ECO:0000313" key="6">
    <source>
        <dbReference type="Proteomes" id="UP000266441"/>
    </source>
</evidence>
<organism evidence="5 6">
    <name type="scientific">Mariniphaga sediminis</name>
    <dbReference type="NCBI Taxonomy" id="1628158"/>
    <lineage>
        <taxon>Bacteria</taxon>
        <taxon>Pseudomonadati</taxon>
        <taxon>Bacteroidota</taxon>
        <taxon>Bacteroidia</taxon>
        <taxon>Marinilabiliales</taxon>
        <taxon>Prolixibacteraceae</taxon>
        <taxon>Mariniphaga</taxon>
    </lineage>
</organism>
<dbReference type="OrthoDB" id="9796839at2"/>
<comment type="pathway">
    <text evidence="1">Lipid metabolism.</text>
</comment>
<evidence type="ECO:0000256" key="3">
    <source>
        <dbReference type="ARBA" id="ARBA00023315"/>
    </source>
</evidence>
<dbReference type="EMBL" id="QWET01000024">
    <property type="protein sequence ID" value="RIH63192.1"/>
    <property type="molecule type" value="Genomic_DNA"/>
</dbReference>
<proteinExistence type="predicted"/>
<dbReference type="Proteomes" id="UP000266441">
    <property type="component" value="Unassembled WGS sequence"/>
</dbReference>
<dbReference type="InterPro" id="IPR002123">
    <property type="entry name" value="Plipid/glycerol_acylTrfase"/>
</dbReference>
<dbReference type="GO" id="GO:0003841">
    <property type="term" value="F:1-acylglycerol-3-phosphate O-acyltransferase activity"/>
    <property type="evidence" value="ECO:0007669"/>
    <property type="project" value="TreeGrafter"/>
</dbReference>
<accession>A0A399CXI9</accession>
<dbReference type="AlphaFoldDB" id="A0A399CXI9"/>
<dbReference type="Pfam" id="PF01553">
    <property type="entry name" value="Acyltransferase"/>
    <property type="match status" value="1"/>
</dbReference>
<dbReference type="SUPFAM" id="SSF69593">
    <property type="entry name" value="Glycerol-3-phosphate (1)-acyltransferase"/>
    <property type="match status" value="1"/>
</dbReference>
<keyword evidence="3 5" id="KW-0012">Acyltransferase</keyword>
<protein>
    <submittedName>
        <fullName evidence="5">Acyltransferase</fullName>
    </submittedName>
</protein>
<dbReference type="RefSeq" id="WP_119351859.1">
    <property type="nucleotide sequence ID" value="NZ_QWET01000024.1"/>
</dbReference>
<dbReference type="PANTHER" id="PTHR10434:SF9">
    <property type="entry name" value="PHOSPHOLIPID_GLYCEROL ACYLTRANSFERASE DOMAIN-CONTAINING PROTEIN"/>
    <property type="match status" value="1"/>
</dbReference>
<gene>
    <name evidence="5" type="ORF">D1164_20940</name>
</gene>
<comment type="caution">
    <text evidence="5">The sequence shown here is derived from an EMBL/GenBank/DDBJ whole genome shotgun (WGS) entry which is preliminary data.</text>
</comment>
<evidence type="ECO:0000256" key="1">
    <source>
        <dbReference type="ARBA" id="ARBA00005189"/>
    </source>
</evidence>
<evidence type="ECO:0000259" key="4">
    <source>
        <dbReference type="SMART" id="SM00563"/>
    </source>
</evidence>
<reference evidence="5 6" key="1">
    <citation type="journal article" date="2015" name="Int. J. Syst. Evol. Microbiol.">
        <title>Mariniphaga sediminis sp. nov., isolated from coastal sediment.</title>
        <authorList>
            <person name="Wang F.Q."/>
            <person name="Shen Q.Y."/>
            <person name="Chen G.J."/>
            <person name="Du Z.J."/>
        </authorList>
    </citation>
    <scope>NUCLEOTIDE SEQUENCE [LARGE SCALE GENOMIC DNA]</scope>
    <source>
        <strain evidence="5 6">SY21</strain>
    </source>
</reference>
<sequence>MLLQKVCKLILRLTGWKSTGSLVTDPKIIFVGVPHTSGWDFVMSWIYYKSLGGRANILIKREFFFWPVGYFLKKMGGIPIDRSKGANVIRQIIHQFNEREYMHLAITPEGTRKRTTKWKAGFHTIARTVGIPVYLVTFDWGCKEMTIWGKFELTDDAKADIRRLKDFFKEKGVQGKHPENFTTEY</sequence>
<keyword evidence="2 5" id="KW-0808">Transferase</keyword>
<dbReference type="SMART" id="SM00563">
    <property type="entry name" value="PlsC"/>
    <property type="match status" value="1"/>
</dbReference>
<evidence type="ECO:0000256" key="2">
    <source>
        <dbReference type="ARBA" id="ARBA00022679"/>
    </source>
</evidence>
<feature type="domain" description="Phospholipid/glycerol acyltransferase" evidence="4">
    <location>
        <begin position="29"/>
        <end position="141"/>
    </location>
</feature>
<keyword evidence="6" id="KW-1185">Reference proteome</keyword>
<dbReference type="PANTHER" id="PTHR10434">
    <property type="entry name" value="1-ACYL-SN-GLYCEROL-3-PHOSPHATE ACYLTRANSFERASE"/>
    <property type="match status" value="1"/>
</dbReference>